<dbReference type="RefSeq" id="XP_002142116.1">
    <property type="nucleotide sequence ID" value="XM_002142080.1"/>
</dbReference>
<sequence>MNFKSPKLLYASQGGYETFPISSYSFPSDFTDQKSHLYKELSKSIEYKCDIEPTEKISTNKYVWSNNSATDDDEILMEELLLDLWLLLSKLKEKIFVTDTSDDKQSIINIIQVCISIGERLGNEIEKSCMSSVSICPYINRHFLIYSWFSYWKYDQLRNKISLRDTIIDKLQGFKIFIEIENKSTSRIWHKCDFYCARLLKYSNDFHVLSKYANKLFNIALSLGIWPPSKQLYLTNINNKLILYTESNSLHCREEECQTLAEYSSSLEDLLLPELLCATKEGNRIFSEQALVEVNCKNESINRVSLIDLTQHGNFNRSSIIVEDTQYKSLAECKNKMESLKHSMIHIHEIQVELQSLLLESTGEIDCIEEQTALAQMNSAQGVCYVAQGCKYKSKWWPFHGSTAGIVCGGAAGILLGPIGMTIGAAVGGTVGLTIGSLLRSKHESKMDEILKTCEKRKSKSHTQFKRQSSNIKDEKSKVIPGGSPMYLEKGHALTDSYNKYILKSSLSHIIDNCEIFPLT</sequence>
<dbReference type="VEuPathDB" id="CryptoDB:CMU_028410"/>
<dbReference type="EMBL" id="DS989735">
    <property type="protein sequence ID" value="EEA07767.1"/>
    <property type="molecule type" value="Genomic_DNA"/>
</dbReference>
<dbReference type="STRING" id="441375.B6AHS6"/>
<dbReference type="AlphaFoldDB" id="B6AHS6"/>
<dbReference type="GeneID" id="6997390"/>
<dbReference type="Proteomes" id="UP000001460">
    <property type="component" value="Unassembled WGS sequence"/>
</dbReference>
<accession>B6AHS6</accession>
<evidence type="ECO:0000313" key="1">
    <source>
        <dbReference type="EMBL" id="EEA07767.1"/>
    </source>
</evidence>
<reference evidence="1" key="1">
    <citation type="submission" date="2008-06" db="EMBL/GenBank/DDBJ databases">
        <authorList>
            <person name="Lorenzi H."/>
            <person name="Inman J."/>
            <person name="Miller J."/>
            <person name="Schobel S."/>
            <person name="Amedeo P."/>
            <person name="Caler E.V."/>
            <person name="da Silva J."/>
        </authorList>
    </citation>
    <scope>NUCLEOTIDE SEQUENCE [LARGE SCALE GENOMIC DNA]</scope>
    <source>
        <strain evidence="1">RN66</strain>
    </source>
</reference>
<dbReference type="OMA" id="IHIHEIQ"/>
<protein>
    <recommendedName>
        <fullName evidence="3">t-SNARE coiled-coil homology domain-containing protein</fullName>
    </recommendedName>
</protein>
<organism evidence="1 2">
    <name type="scientific">Cryptosporidium muris (strain RN66)</name>
    <dbReference type="NCBI Taxonomy" id="441375"/>
    <lineage>
        <taxon>Eukaryota</taxon>
        <taxon>Sar</taxon>
        <taxon>Alveolata</taxon>
        <taxon>Apicomplexa</taxon>
        <taxon>Conoidasida</taxon>
        <taxon>Coccidia</taxon>
        <taxon>Eucoccidiorida</taxon>
        <taxon>Eimeriorina</taxon>
        <taxon>Cryptosporidiidae</taxon>
        <taxon>Cryptosporidium</taxon>
    </lineage>
</organism>
<gene>
    <name evidence="1" type="ORF">CMU_028410</name>
</gene>
<evidence type="ECO:0000313" key="2">
    <source>
        <dbReference type="Proteomes" id="UP000001460"/>
    </source>
</evidence>
<proteinExistence type="predicted"/>
<keyword evidence="2" id="KW-1185">Reference proteome</keyword>
<name>B6AHS6_CRYMR</name>
<evidence type="ECO:0008006" key="3">
    <source>
        <dbReference type="Google" id="ProtNLM"/>
    </source>
</evidence>
<dbReference type="OrthoDB" id="340343at2759"/>